<evidence type="ECO:0000313" key="1">
    <source>
        <dbReference type="EMBL" id="GLR72599.1"/>
    </source>
</evidence>
<name>A0AA37T2A5_9ALTE</name>
<protein>
    <submittedName>
        <fullName evidence="1">Uncharacterized protein</fullName>
    </submittedName>
</protein>
<dbReference type="EMBL" id="BSOT01000011">
    <property type="protein sequence ID" value="GLR72599.1"/>
    <property type="molecule type" value="Genomic_DNA"/>
</dbReference>
<gene>
    <name evidence="1" type="ORF">GCM10007852_35070</name>
</gene>
<sequence>MVWVNFPKRIQLKIKMELSNMFKKILLCLGVIIFVSGCKSTLMQPSQEPLSINAPTDKAQMIFMRSAFTGQAIQASVFDVTSGTPEFIGIVSNDTKVAYTVEPGERMFMVVGESADFLKADMLANKTYFSVVSPRMGFWKARFSMHPVRHQGKDGKFTYESKEFKKIDANTSLVVAGDAALSWAKENLGSIKAKLSKYLPAWKEKEEHKQKQATVNKDDHI</sequence>
<proteinExistence type="predicted"/>
<accession>A0AA37T2A5</accession>
<dbReference type="Proteomes" id="UP001156601">
    <property type="component" value="Unassembled WGS sequence"/>
</dbReference>
<dbReference type="AlphaFoldDB" id="A0AA37T2A5"/>
<reference evidence="1" key="2">
    <citation type="submission" date="2023-01" db="EMBL/GenBank/DDBJ databases">
        <title>Draft genome sequence of Agaribacter marinus strain NBRC 110023.</title>
        <authorList>
            <person name="Sun Q."/>
            <person name="Mori K."/>
        </authorList>
    </citation>
    <scope>NUCLEOTIDE SEQUENCE</scope>
    <source>
        <strain evidence="1">NBRC 110023</strain>
    </source>
</reference>
<comment type="caution">
    <text evidence="1">The sequence shown here is derived from an EMBL/GenBank/DDBJ whole genome shotgun (WGS) entry which is preliminary data.</text>
</comment>
<organism evidence="1 2">
    <name type="scientific">Agaribacter marinus</name>
    <dbReference type="NCBI Taxonomy" id="1431249"/>
    <lineage>
        <taxon>Bacteria</taxon>
        <taxon>Pseudomonadati</taxon>
        <taxon>Pseudomonadota</taxon>
        <taxon>Gammaproteobacteria</taxon>
        <taxon>Alteromonadales</taxon>
        <taxon>Alteromonadaceae</taxon>
        <taxon>Agaribacter</taxon>
    </lineage>
</organism>
<evidence type="ECO:0000313" key="2">
    <source>
        <dbReference type="Proteomes" id="UP001156601"/>
    </source>
</evidence>
<keyword evidence="2" id="KW-1185">Reference proteome</keyword>
<reference evidence="1" key="1">
    <citation type="journal article" date="2014" name="Int. J. Syst. Evol. Microbiol.">
        <title>Complete genome sequence of Corynebacterium casei LMG S-19264T (=DSM 44701T), isolated from a smear-ripened cheese.</title>
        <authorList>
            <consortium name="US DOE Joint Genome Institute (JGI-PGF)"/>
            <person name="Walter F."/>
            <person name="Albersmeier A."/>
            <person name="Kalinowski J."/>
            <person name="Ruckert C."/>
        </authorList>
    </citation>
    <scope>NUCLEOTIDE SEQUENCE</scope>
    <source>
        <strain evidence="1">NBRC 110023</strain>
    </source>
</reference>